<keyword evidence="2" id="KW-0472">Membrane</keyword>
<evidence type="ECO:0000256" key="2">
    <source>
        <dbReference type="SAM" id="Phobius"/>
    </source>
</evidence>
<reference evidence="4 6" key="2">
    <citation type="submission" date="2017-01" db="EMBL/GenBank/DDBJ databases">
        <authorList>
            <person name="Mah S.A."/>
            <person name="Swanson W.J."/>
            <person name="Moy G.W."/>
            <person name="Vacquier V.D."/>
        </authorList>
    </citation>
    <scope>NUCLEOTIDE SEQUENCE [LARGE SCALE GENOMIC DNA]</scope>
    <source>
        <strain evidence="4 6">ATCC 29606</strain>
    </source>
</reference>
<proteinExistence type="predicted"/>
<name>A0A0B2D7Q8_9PSED</name>
<accession>A0A0B2D7Q8</accession>
<dbReference type="PANTHER" id="PTHR41532">
    <property type="entry name" value="FIXS PROTEIN"/>
    <property type="match status" value="1"/>
</dbReference>
<dbReference type="EMBL" id="FTMC01000008">
    <property type="protein sequence ID" value="SIQ61032.1"/>
    <property type="molecule type" value="Genomic_DNA"/>
</dbReference>
<evidence type="ECO:0000313" key="3">
    <source>
        <dbReference type="EMBL" id="KHO66558.1"/>
    </source>
</evidence>
<organism evidence="3 5">
    <name type="scientific">Pseudomonas flexibilis</name>
    <dbReference type="NCBI Taxonomy" id="706570"/>
    <lineage>
        <taxon>Bacteria</taxon>
        <taxon>Pseudomonadati</taxon>
        <taxon>Pseudomonadota</taxon>
        <taxon>Gammaproteobacteria</taxon>
        <taxon>Pseudomonadales</taxon>
        <taxon>Pseudomonadaceae</taxon>
        <taxon>Pseudomonas</taxon>
    </lineage>
</organism>
<dbReference type="RefSeq" id="WP_027589835.1">
    <property type="nucleotide sequence ID" value="NZ_FMUP01000005.1"/>
</dbReference>
<reference evidence="3 5" key="1">
    <citation type="submission" date="2014-11" db="EMBL/GenBank/DDBJ databases">
        <title>Genome sequence of Pseudomonas tuomuerensis JCM 14085.</title>
        <authorList>
            <person name="Shin S.-K."/>
            <person name="Yi H."/>
        </authorList>
    </citation>
    <scope>NUCLEOTIDE SEQUENCE [LARGE SCALE GENOMIC DNA]</scope>
    <source>
        <strain evidence="3 5">JCM 14085</strain>
    </source>
</reference>
<dbReference type="EMBL" id="JTAK01000001">
    <property type="protein sequence ID" value="KHO66558.1"/>
    <property type="molecule type" value="Genomic_DNA"/>
</dbReference>
<sequence>MAALYYMIPVAVIVVGLAIWLFFWAVNSGQYDDLDSPAHSILFDDDDPNHKAGVEKADQDAGKDQDKPSA</sequence>
<keyword evidence="5" id="KW-1185">Reference proteome</keyword>
<dbReference type="Proteomes" id="UP000186079">
    <property type="component" value="Unassembled WGS sequence"/>
</dbReference>
<keyword evidence="2" id="KW-0812">Transmembrane</keyword>
<gene>
    <name evidence="3" type="ORF">PT85_03085</name>
    <name evidence="4" type="ORF">SAMN05421672_10837</name>
</gene>
<accession>A0A0B3BPX6</accession>
<feature type="transmembrane region" description="Helical" evidence="2">
    <location>
        <begin position="6"/>
        <end position="26"/>
    </location>
</feature>
<dbReference type="Pfam" id="PF03597">
    <property type="entry name" value="FixS"/>
    <property type="match status" value="1"/>
</dbReference>
<feature type="compositionally biased region" description="Basic and acidic residues" evidence="1">
    <location>
        <begin position="48"/>
        <end position="70"/>
    </location>
</feature>
<evidence type="ECO:0000313" key="5">
    <source>
        <dbReference type="Proteomes" id="UP000030980"/>
    </source>
</evidence>
<dbReference type="STRING" id="706570.PT85_03085"/>
<dbReference type="PANTHER" id="PTHR41532:SF1">
    <property type="entry name" value="FIXS PROTEIN"/>
    <property type="match status" value="1"/>
</dbReference>
<dbReference type="Proteomes" id="UP000030980">
    <property type="component" value="Unassembled WGS sequence"/>
</dbReference>
<evidence type="ECO:0000256" key="1">
    <source>
        <dbReference type="SAM" id="MobiDB-lite"/>
    </source>
</evidence>
<dbReference type="AlphaFoldDB" id="A0A0B2D7Q8"/>
<evidence type="ECO:0000313" key="4">
    <source>
        <dbReference type="EMBL" id="SIQ61032.1"/>
    </source>
</evidence>
<dbReference type="PATRIC" id="fig|706570.3.peg.2319"/>
<keyword evidence="2" id="KW-1133">Transmembrane helix</keyword>
<evidence type="ECO:0000313" key="6">
    <source>
        <dbReference type="Proteomes" id="UP000186079"/>
    </source>
</evidence>
<dbReference type="NCBIfam" id="TIGR00847">
    <property type="entry name" value="ccoS"/>
    <property type="match status" value="1"/>
</dbReference>
<feature type="region of interest" description="Disordered" evidence="1">
    <location>
        <begin position="45"/>
        <end position="70"/>
    </location>
</feature>
<dbReference type="OrthoDB" id="9802763at2"/>
<protein>
    <submittedName>
        <fullName evidence="4">Cytochrome oxidase maturation protein, cbb3-type</fullName>
    </submittedName>
</protein>
<dbReference type="InterPro" id="IPR004714">
    <property type="entry name" value="Cyt_oxidase_maturation_cbb3"/>
</dbReference>